<evidence type="ECO:0000313" key="4">
    <source>
        <dbReference type="Proteomes" id="UP000001940"/>
    </source>
</evidence>
<feature type="signal peptide" evidence="2">
    <location>
        <begin position="1"/>
        <end position="18"/>
    </location>
</feature>
<dbReference type="AGR" id="WB:WBGene00044242"/>
<feature type="region of interest" description="Disordered" evidence="1">
    <location>
        <begin position="37"/>
        <end position="62"/>
    </location>
</feature>
<keyword evidence="4" id="KW-1185">Reference proteome</keyword>
<feature type="chain" id="PRO_5004250924" evidence="2">
    <location>
        <begin position="19"/>
        <end position="82"/>
    </location>
</feature>
<dbReference type="RefSeq" id="NP_001021061.1">
    <property type="nucleotide sequence ID" value="NM_001025890.6"/>
</dbReference>
<dbReference type="Proteomes" id="UP000001940">
    <property type="component" value="Chromosome I"/>
</dbReference>
<dbReference type="KEGG" id="cel:CELE_C54C8.12"/>
<keyword evidence="2" id="KW-0732">Signal</keyword>
<evidence type="ECO:0000256" key="1">
    <source>
        <dbReference type="SAM" id="MobiDB-lite"/>
    </source>
</evidence>
<dbReference type="PaxDb" id="6239-C54C8.12"/>
<dbReference type="GeneID" id="3565544"/>
<organism evidence="3 4">
    <name type="scientific">Caenorhabditis elegans</name>
    <dbReference type="NCBI Taxonomy" id="6239"/>
    <lineage>
        <taxon>Eukaryota</taxon>
        <taxon>Metazoa</taxon>
        <taxon>Ecdysozoa</taxon>
        <taxon>Nematoda</taxon>
        <taxon>Chromadorea</taxon>
        <taxon>Rhabditida</taxon>
        <taxon>Rhabditina</taxon>
        <taxon>Rhabditomorpha</taxon>
        <taxon>Rhabditoidea</taxon>
        <taxon>Rhabditidae</taxon>
        <taxon>Peloderinae</taxon>
        <taxon>Caenorhabditis</taxon>
    </lineage>
</organism>
<evidence type="ECO:0000313" key="3">
    <source>
        <dbReference type="EMBL" id="CAI79156.1"/>
    </source>
</evidence>
<evidence type="ECO:0000256" key="2">
    <source>
        <dbReference type="SAM" id="SignalP"/>
    </source>
</evidence>
<dbReference type="InParanoid" id="Q564S8"/>
<accession>Q564S8</accession>
<proteinExistence type="predicted"/>
<dbReference type="PeptideAtlas" id="Q564S8"/>
<dbReference type="EMBL" id="BX284601">
    <property type="protein sequence ID" value="CAI79156.1"/>
    <property type="molecule type" value="Genomic_DNA"/>
</dbReference>
<name>Q564S8_CAEEL</name>
<dbReference type="Bgee" id="WBGene00044242">
    <property type="expression patterns" value="Expressed in adult organism and 2 other cell types or tissues"/>
</dbReference>
<dbReference type="UCSC" id="C54C8.12">
    <property type="organism name" value="c. elegans"/>
</dbReference>
<reference evidence="3 4" key="1">
    <citation type="journal article" date="1998" name="Science">
        <title>Genome sequence of the nematode C. elegans: a platform for investigating biology.</title>
        <authorList>
            <consortium name="The C. elegans sequencing consortium"/>
            <person name="Sulson J.E."/>
            <person name="Waterston R."/>
        </authorList>
    </citation>
    <scope>NUCLEOTIDE SEQUENCE [LARGE SCALE GENOMIC DNA]</scope>
    <source>
        <strain evidence="3 4">Bristol N2</strain>
    </source>
</reference>
<evidence type="ECO:0000313" key="5">
    <source>
        <dbReference type="WormBase" id="C54C8.12"/>
    </source>
</evidence>
<dbReference type="AlphaFoldDB" id="Q564S8"/>
<sequence length="82" mass="9568">MKIPILISLFTIFFGVIALESPIPEFYPTEISTKARSHGHPVNTLGESEDPNFQVDNVPGERARRHAGPRRFYRFYHSNWFY</sequence>
<dbReference type="WormBase" id="C54C8.12">
    <property type="protein sequence ID" value="CE38302"/>
    <property type="gene ID" value="WBGene00044242"/>
</dbReference>
<gene>
    <name evidence="3 5" type="ORF">C54C8.12</name>
    <name evidence="3" type="ORF">CELE_C54C8.12</name>
</gene>
<dbReference type="HOGENOM" id="CLU_2608185_0_0_1"/>
<dbReference type="CTD" id="3565544"/>
<protein>
    <submittedName>
        <fullName evidence="3">Neuropeptide-Like Protein</fullName>
    </submittedName>
</protein>